<dbReference type="AlphaFoldDB" id="A0A094YR58"/>
<dbReference type="STRING" id="104102.AtDm6_1963"/>
<feature type="chain" id="PRO_5001912272" evidence="14">
    <location>
        <begin position="46"/>
        <end position="796"/>
    </location>
</feature>
<keyword evidence="10 11" id="KW-0998">Cell outer membrane</keyword>
<keyword evidence="2 11" id="KW-0813">Transport</keyword>
<keyword evidence="6" id="KW-0408">Iron</keyword>
<dbReference type="InterPro" id="IPR000531">
    <property type="entry name" value="Beta-barrel_TonB"/>
</dbReference>
<keyword evidence="4" id="KW-0410">Iron transport</keyword>
<gene>
    <name evidence="17" type="ORF">AtDm6_1963</name>
</gene>
<evidence type="ECO:0000256" key="11">
    <source>
        <dbReference type="PROSITE-ProRule" id="PRU01360"/>
    </source>
</evidence>
<dbReference type="PANTHER" id="PTHR32552">
    <property type="entry name" value="FERRICHROME IRON RECEPTOR-RELATED"/>
    <property type="match status" value="1"/>
</dbReference>
<dbReference type="InterPro" id="IPR039426">
    <property type="entry name" value="TonB-dep_rcpt-like"/>
</dbReference>
<evidence type="ECO:0000256" key="3">
    <source>
        <dbReference type="ARBA" id="ARBA00022452"/>
    </source>
</evidence>
<evidence type="ECO:0000256" key="2">
    <source>
        <dbReference type="ARBA" id="ARBA00022448"/>
    </source>
</evidence>
<evidence type="ECO:0000256" key="8">
    <source>
        <dbReference type="ARBA" id="ARBA00023077"/>
    </source>
</evidence>
<evidence type="ECO:0000256" key="9">
    <source>
        <dbReference type="ARBA" id="ARBA00023136"/>
    </source>
</evidence>
<comment type="similarity">
    <text evidence="11 12">Belongs to the TonB-dependent receptor family.</text>
</comment>
<evidence type="ECO:0000256" key="10">
    <source>
        <dbReference type="ARBA" id="ARBA00023237"/>
    </source>
</evidence>
<evidence type="ECO:0000256" key="7">
    <source>
        <dbReference type="ARBA" id="ARBA00023065"/>
    </source>
</evidence>
<accession>A0A094YR58</accession>
<dbReference type="GO" id="GO:0006826">
    <property type="term" value="P:iron ion transport"/>
    <property type="evidence" value="ECO:0007669"/>
    <property type="project" value="UniProtKB-KW"/>
</dbReference>
<dbReference type="RefSeq" id="WP_231551688.1">
    <property type="nucleotide sequence ID" value="NZ_JACAOJ010000001.1"/>
</dbReference>
<evidence type="ECO:0000256" key="4">
    <source>
        <dbReference type="ARBA" id="ARBA00022496"/>
    </source>
</evidence>
<keyword evidence="18" id="KW-1185">Reference proteome</keyword>
<evidence type="ECO:0000313" key="18">
    <source>
        <dbReference type="Proteomes" id="UP000029448"/>
    </source>
</evidence>
<dbReference type="EMBL" id="JOKM01000071">
    <property type="protein sequence ID" value="KGB23094.1"/>
    <property type="molecule type" value="Genomic_DNA"/>
</dbReference>
<feature type="compositionally biased region" description="Polar residues" evidence="13">
    <location>
        <begin position="58"/>
        <end position="67"/>
    </location>
</feature>
<dbReference type="Proteomes" id="UP000029448">
    <property type="component" value="Unassembled WGS sequence"/>
</dbReference>
<evidence type="ECO:0000256" key="13">
    <source>
        <dbReference type="SAM" id="MobiDB-lite"/>
    </source>
</evidence>
<evidence type="ECO:0000256" key="5">
    <source>
        <dbReference type="ARBA" id="ARBA00022692"/>
    </source>
</evidence>
<dbReference type="SUPFAM" id="SSF56935">
    <property type="entry name" value="Porins"/>
    <property type="match status" value="1"/>
</dbReference>
<feature type="domain" description="TonB-dependent receptor plug" evidence="16">
    <location>
        <begin position="97"/>
        <end position="208"/>
    </location>
</feature>
<keyword evidence="3 11" id="KW-1134">Transmembrane beta strand</keyword>
<proteinExistence type="inferred from homology"/>
<feature type="signal peptide" evidence="14">
    <location>
        <begin position="1"/>
        <end position="45"/>
    </location>
</feature>
<dbReference type="GO" id="GO:0009279">
    <property type="term" value="C:cell outer membrane"/>
    <property type="evidence" value="ECO:0007669"/>
    <property type="project" value="UniProtKB-SubCell"/>
</dbReference>
<evidence type="ECO:0000256" key="12">
    <source>
        <dbReference type="RuleBase" id="RU003357"/>
    </source>
</evidence>
<evidence type="ECO:0000256" key="14">
    <source>
        <dbReference type="SAM" id="SignalP"/>
    </source>
</evidence>
<dbReference type="InterPro" id="IPR036942">
    <property type="entry name" value="Beta-barrel_TonB_sf"/>
</dbReference>
<dbReference type="Pfam" id="PF07715">
    <property type="entry name" value="Plug"/>
    <property type="match status" value="1"/>
</dbReference>
<keyword evidence="7" id="KW-0406">Ion transport</keyword>
<dbReference type="InterPro" id="IPR012910">
    <property type="entry name" value="Plug_dom"/>
</dbReference>
<evidence type="ECO:0000259" key="16">
    <source>
        <dbReference type="Pfam" id="PF07715"/>
    </source>
</evidence>
<evidence type="ECO:0000259" key="15">
    <source>
        <dbReference type="Pfam" id="PF00593"/>
    </source>
</evidence>
<name>A0A094YR58_9PROT</name>
<comment type="subcellular location">
    <subcellularLocation>
        <location evidence="1 11">Cell outer membrane</location>
        <topology evidence="1 11">Multi-pass membrane protein</topology>
    </subcellularLocation>
</comment>
<evidence type="ECO:0000313" key="17">
    <source>
        <dbReference type="EMBL" id="KGB23094.1"/>
    </source>
</evidence>
<sequence>MRMNQVRMQAKRGVQSRIMAFGNLTLWSGCSALALSLVMDSTAFAATSTEQAKKTNEARSVTKQAPSKSKGRSRKLSHSTGLEEVTVNARRRSERIERTPISMTTMSGKQFTERGITSVDKIQNFAPNISFGNVASNSGVANAAAVFIRGIGQTDFSFGVDPGVGMYVDGVYVGSPVGAVLNMVDISNVSVLRGPQGTLFGRNTIGGAVSVSSLTPNERLSGMADVKYGTANRINARAFINTPIAKNLYANFSVGSFMQDGYVHAPYQKNQRELGNQDTRVFKGALRWHPVEKLDIVLRGDWTRDRSNGAPFVTTGVNPSSTGSMIALNNSLAGGTLTNCTAASCYNSRYYSKNTNYGTGNTFSNLTSWSTSATIDYKLSDYLDFKSITAYRKSLGKFAQDRDASPIGINYVYDDYVGKQFSEEFQVNGKALKNRLHYSAGFYYFNQSGADVNPTQFYILHLNSGGFFKDINYAGYAQATYAVTKKLHVTAGVRYTEDNKTFSPDQYYTWTIGAPIISIPPGTRIVPYKNYHNNNARWTPMVNVSYQINEELMAYATFSQGFKGGGFTQRLTNITNAPPSFRPETVTSFEGGLKFYGLNHKLRVSASGFYTFYDDVQLLVADETNIGPYYTNAGTAHIPGFELEAQYAIGNGWSIYGSLGMTDAHYTKLRASVQGLSLDSRFVLVSKWTANLGMAKRIDLGEYGSLTPRVDATYRSKYNANLNAIMYPTLIQPKYITVALSARWMSANERYNFMVGLDNATNEKFMAWGSYSGSFGNYQKSFDRGRQWYFQGGVSF</sequence>
<dbReference type="PROSITE" id="PS52016">
    <property type="entry name" value="TONB_DEPENDENT_REC_3"/>
    <property type="match status" value="1"/>
</dbReference>
<feature type="region of interest" description="Disordered" evidence="13">
    <location>
        <begin position="50"/>
        <end position="90"/>
    </location>
</feature>
<keyword evidence="9 11" id="KW-0472">Membrane</keyword>
<keyword evidence="8 12" id="KW-0798">TonB box</keyword>
<comment type="caution">
    <text evidence="17">The sequence shown here is derived from an EMBL/GenBank/DDBJ whole genome shotgun (WGS) entry which is preliminary data.</text>
</comment>
<feature type="domain" description="TonB-dependent receptor-like beta-barrel" evidence="15">
    <location>
        <begin position="334"/>
        <end position="759"/>
    </location>
</feature>
<organism evidence="17 18">
    <name type="scientific">Acetobacter tropicalis</name>
    <dbReference type="NCBI Taxonomy" id="104102"/>
    <lineage>
        <taxon>Bacteria</taxon>
        <taxon>Pseudomonadati</taxon>
        <taxon>Pseudomonadota</taxon>
        <taxon>Alphaproteobacteria</taxon>
        <taxon>Acetobacterales</taxon>
        <taxon>Acetobacteraceae</taxon>
        <taxon>Acetobacter</taxon>
    </lineage>
</organism>
<dbReference type="Gene3D" id="2.40.170.20">
    <property type="entry name" value="TonB-dependent receptor, beta-barrel domain"/>
    <property type="match status" value="1"/>
</dbReference>
<evidence type="ECO:0000256" key="1">
    <source>
        <dbReference type="ARBA" id="ARBA00004571"/>
    </source>
</evidence>
<keyword evidence="14" id="KW-0732">Signal</keyword>
<dbReference type="PATRIC" id="fig|104102.7.peg.1941"/>
<dbReference type="PANTHER" id="PTHR32552:SF81">
    <property type="entry name" value="TONB-DEPENDENT OUTER MEMBRANE RECEPTOR"/>
    <property type="match status" value="1"/>
</dbReference>
<evidence type="ECO:0000256" key="6">
    <source>
        <dbReference type="ARBA" id="ARBA00023004"/>
    </source>
</evidence>
<protein>
    <submittedName>
        <fullName evidence="17">TonB-dependent receptor</fullName>
    </submittedName>
</protein>
<keyword evidence="17" id="KW-0675">Receptor</keyword>
<reference evidence="17 18" key="1">
    <citation type="submission" date="2014-06" db="EMBL/GenBank/DDBJ databases">
        <title>Functional and comparative genomic analyses of the Drosophila gut microbiota identify candidate symbiosis factors.</title>
        <authorList>
            <person name="Newell P.D."/>
            <person name="Chaston J.M."/>
            <person name="Douglas A.E."/>
        </authorList>
    </citation>
    <scope>NUCLEOTIDE SEQUENCE [LARGE SCALE GENOMIC DNA]</scope>
    <source>
        <strain evidence="17 18">DmCS_006</strain>
    </source>
</reference>
<dbReference type="PROSITE" id="PS51257">
    <property type="entry name" value="PROKAR_LIPOPROTEIN"/>
    <property type="match status" value="1"/>
</dbReference>
<dbReference type="Pfam" id="PF00593">
    <property type="entry name" value="TonB_dep_Rec_b-barrel"/>
    <property type="match status" value="1"/>
</dbReference>
<keyword evidence="5 11" id="KW-0812">Transmembrane</keyword>